<dbReference type="GO" id="GO:0005829">
    <property type="term" value="C:cytosol"/>
    <property type="evidence" value="ECO:0007669"/>
    <property type="project" value="TreeGrafter"/>
</dbReference>
<evidence type="ECO:0000256" key="2">
    <source>
        <dbReference type="ARBA" id="ARBA00022927"/>
    </source>
</evidence>
<keyword evidence="2" id="KW-0653">Protein transport</keyword>
<dbReference type="OrthoDB" id="7304298at2"/>
<name>A0A4Q9GNG7_9HYPH</name>
<sequence length="215" mass="22831">MSAPVRFLFDHDFTRPASAKAASPETPPDVPLAAHQAAIAKAEADGYRRGEADGKRAAREADAARMTAAIEALGARLAQAYVEAERRVMENERSAVELALAFARKLSGAAVARFPLAEIETAAEECFAELRLAPHVAVRVAPDFVEPVRAELTSIAQMRGFAGRLIVLGDPEIAEGDARLEWADGGVVRDASTVAAALDRAIEKRFGADVEGEPA</sequence>
<gene>
    <name evidence="3" type="ORF">EYR15_10240</name>
</gene>
<dbReference type="Proteomes" id="UP000291613">
    <property type="component" value="Unassembled WGS sequence"/>
</dbReference>
<evidence type="ECO:0000313" key="3">
    <source>
        <dbReference type="EMBL" id="TBN53390.1"/>
    </source>
</evidence>
<dbReference type="AlphaFoldDB" id="A0A4Q9GNG7"/>
<dbReference type="InterPro" id="IPR051472">
    <property type="entry name" value="T3SS_Stator/FliH"/>
</dbReference>
<dbReference type="EMBL" id="SIUB01000004">
    <property type="protein sequence ID" value="TBN53390.1"/>
    <property type="molecule type" value="Genomic_DNA"/>
</dbReference>
<keyword evidence="4" id="KW-1185">Reference proteome</keyword>
<dbReference type="GO" id="GO:0015031">
    <property type="term" value="P:protein transport"/>
    <property type="evidence" value="ECO:0007669"/>
    <property type="project" value="UniProtKB-KW"/>
</dbReference>
<comment type="caution">
    <text evidence="3">The sequence shown here is derived from an EMBL/GenBank/DDBJ whole genome shotgun (WGS) entry which is preliminary data.</text>
</comment>
<organism evidence="3 4">
    <name type="scientific">Hansschlegelia quercus</name>
    <dbReference type="NCBI Taxonomy" id="2528245"/>
    <lineage>
        <taxon>Bacteria</taxon>
        <taxon>Pseudomonadati</taxon>
        <taxon>Pseudomonadota</taxon>
        <taxon>Alphaproteobacteria</taxon>
        <taxon>Hyphomicrobiales</taxon>
        <taxon>Methylopilaceae</taxon>
        <taxon>Hansschlegelia</taxon>
    </lineage>
</organism>
<keyword evidence="1" id="KW-0813">Transport</keyword>
<accession>A0A4Q9GNG7</accession>
<evidence type="ECO:0000256" key="1">
    <source>
        <dbReference type="ARBA" id="ARBA00022448"/>
    </source>
</evidence>
<proteinExistence type="predicted"/>
<protein>
    <submittedName>
        <fullName evidence="3">Uncharacterized protein</fullName>
    </submittedName>
</protein>
<reference evidence="3 4" key="1">
    <citation type="submission" date="2019-02" db="EMBL/GenBank/DDBJ databases">
        <title>Hansschlegelia quercus sp. nov., a novel methylotrophic bacterium from buds of oak (Quercus robur L.).</title>
        <authorList>
            <person name="Agafonova N.V."/>
            <person name="Kaparullina E.N."/>
            <person name="Grouzdev D.S."/>
            <person name="Doronina N.V."/>
        </authorList>
    </citation>
    <scope>NUCLEOTIDE SEQUENCE [LARGE SCALE GENOMIC DNA]</scope>
    <source>
        <strain evidence="3 4">Dub</strain>
    </source>
</reference>
<evidence type="ECO:0000313" key="4">
    <source>
        <dbReference type="Proteomes" id="UP000291613"/>
    </source>
</evidence>
<dbReference type="PANTHER" id="PTHR34982:SF1">
    <property type="entry name" value="FLAGELLAR ASSEMBLY PROTEIN FLIH"/>
    <property type="match status" value="1"/>
</dbReference>
<dbReference type="PANTHER" id="PTHR34982">
    <property type="entry name" value="YOP PROTEINS TRANSLOCATION PROTEIN L"/>
    <property type="match status" value="1"/>
</dbReference>
<dbReference type="RefSeq" id="WP_131003448.1">
    <property type="nucleotide sequence ID" value="NZ_JBHSZR010000007.1"/>
</dbReference>